<feature type="domain" description="eCIS core" evidence="2">
    <location>
        <begin position="17"/>
        <end position="88"/>
    </location>
</feature>
<proteinExistence type="predicted"/>
<accession>A0ABY5ZFW6</accession>
<keyword evidence="4" id="KW-1185">Reference proteome</keyword>
<protein>
    <submittedName>
        <fullName evidence="3">DUF4157 domain-containing protein</fullName>
    </submittedName>
</protein>
<sequence length="490" mass="54032">MMSYEYEAVPDRITGEPLDPMTARELGDRFGQDFSTVRVHTGPDTGRSAAYTVGEDIVFAPGRYAPRTAEGRRLITHELAHVVQQRTEGPHRTDQWTGPDGVRAAPVDDADEAYAHRAAAQVAAGRRPEPPAAGRRAGPRAQRSPDVPAAPRREDVAQELPELQFRLATARAREEATRTSGPDVPVLEEELAWKSQLAAEPDVTKQRIIFLRARLRQLRQRLRAAAPAEREGLRDEVHAHETALGRALDENVARLGTYALRLRALLGTSGDPGLTTLLATVETELLDNQADLAYLRRVFKPATAPAVAEKYRKEVRPLPGGGCMTAVYKGLESLYTPQTSADVKQQVQTDAARVLRETKQDTNTCDRIMETLRSRGLAGSVNQVRFDQRRGAWVPTVEKTVLNLVSADYPGWYFFGLSVSGAYHSVILAVDNADGGTPKIYWMDQFSKGFTKDVTGRLDAAIKEYRPGYGYADCKVWALLPTPDTVLPIP</sequence>
<evidence type="ECO:0000313" key="4">
    <source>
        <dbReference type="Proteomes" id="UP001058271"/>
    </source>
</evidence>
<reference evidence="3" key="1">
    <citation type="submission" date="2021-04" db="EMBL/GenBank/DDBJ databases">
        <title>Biosynthetic gene clusters of Dactylosporangioum roseum.</title>
        <authorList>
            <person name="Hartkoorn R.C."/>
            <person name="Beaudoing E."/>
            <person name="Hot D."/>
            <person name="Moureu S."/>
        </authorList>
    </citation>
    <scope>NUCLEOTIDE SEQUENCE</scope>
    <source>
        <strain evidence="3">NRRL B-16295</strain>
    </source>
</reference>
<feature type="compositionally biased region" description="Low complexity" evidence="1">
    <location>
        <begin position="132"/>
        <end position="142"/>
    </location>
</feature>
<gene>
    <name evidence="3" type="ORF">Drose_13590</name>
</gene>
<name>A0ABY5ZFW6_9ACTN</name>
<dbReference type="InterPro" id="IPR025295">
    <property type="entry name" value="eCIS_core_dom"/>
</dbReference>
<dbReference type="Proteomes" id="UP001058271">
    <property type="component" value="Chromosome"/>
</dbReference>
<dbReference type="Pfam" id="PF13699">
    <property type="entry name" value="eCIS_core"/>
    <property type="match status" value="1"/>
</dbReference>
<feature type="region of interest" description="Disordered" evidence="1">
    <location>
        <begin position="117"/>
        <end position="155"/>
    </location>
</feature>
<evidence type="ECO:0000256" key="1">
    <source>
        <dbReference type="SAM" id="MobiDB-lite"/>
    </source>
</evidence>
<evidence type="ECO:0000313" key="3">
    <source>
        <dbReference type="EMBL" id="UWZ39164.1"/>
    </source>
</evidence>
<dbReference type="EMBL" id="CP073721">
    <property type="protein sequence ID" value="UWZ39164.1"/>
    <property type="molecule type" value="Genomic_DNA"/>
</dbReference>
<feature type="region of interest" description="Disordered" evidence="1">
    <location>
        <begin position="1"/>
        <end position="21"/>
    </location>
</feature>
<organism evidence="3 4">
    <name type="scientific">Dactylosporangium roseum</name>
    <dbReference type="NCBI Taxonomy" id="47989"/>
    <lineage>
        <taxon>Bacteria</taxon>
        <taxon>Bacillati</taxon>
        <taxon>Actinomycetota</taxon>
        <taxon>Actinomycetes</taxon>
        <taxon>Micromonosporales</taxon>
        <taxon>Micromonosporaceae</taxon>
        <taxon>Dactylosporangium</taxon>
    </lineage>
</organism>
<dbReference type="RefSeq" id="WP_260728564.1">
    <property type="nucleotide sequence ID" value="NZ_CP073721.1"/>
</dbReference>
<evidence type="ECO:0000259" key="2">
    <source>
        <dbReference type="Pfam" id="PF13699"/>
    </source>
</evidence>